<organism evidence="1 2">
    <name type="scientific">Cohnella kolymensis</name>
    <dbReference type="NCBI Taxonomy" id="1590652"/>
    <lineage>
        <taxon>Bacteria</taxon>
        <taxon>Bacillati</taxon>
        <taxon>Bacillota</taxon>
        <taxon>Bacilli</taxon>
        <taxon>Bacillales</taxon>
        <taxon>Paenibacillaceae</taxon>
        <taxon>Cohnella</taxon>
    </lineage>
</organism>
<proteinExistence type="predicted"/>
<evidence type="ECO:0000313" key="2">
    <source>
        <dbReference type="Proteomes" id="UP000054526"/>
    </source>
</evidence>
<dbReference type="InterPro" id="IPR011042">
    <property type="entry name" value="6-blade_b-propeller_TolB-like"/>
</dbReference>
<accession>A0ABR5A4W8</accession>
<protein>
    <recommendedName>
        <fullName evidence="3">Dipeptidylpeptidase IV N-terminal domain-containing protein</fullName>
    </recommendedName>
</protein>
<dbReference type="Gene3D" id="2.120.10.30">
    <property type="entry name" value="TolB, C-terminal domain"/>
    <property type="match status" value="1"/>
</dbReference>
<evidence type="ECO:0008006" key="3">
    <source>
        <dbReference type="Google" id="ProtNLM"/>
    </source>
</evidence>
<comment type="caution">
    <text evidence="1">The sequence shown here is derived from an EMBL/GenBank/DDBJ whole genome shotgun (WGS) entry which is preliminary data.</text>
</comment>
<keyword evidence="2" id="KW-1185">Reference proteome</keyword>
<dbReference type="RefSeq" id="WP_041062348.1">
    <property type="nucleotide sequence ID" value="NZ_JXAL01000016.1"/>
</dbReference>
<evidence type="ECO:0000313" key="1">
    <source>
        <dbReference type="EMBL" id="KIL35783.1"/>
    </source>
</evidence>
<dbReference type="Proteomes" id="UP000054526">
    <property type="component" value="Unassembled WGS sequence"/>
</dbReference>
<reference evidence="1 2" key="1">
    <citation type="submission" date="2014-12" db="EMBL/GenBank/DDBJ databases">
        <title>Draft genome sequence of Cohnella kolymensis strain B-2846.</title>
        <authorList>
            <person name="Karlyshev A.V."/>
            <person name="Kudryashova E.B."/>
        </authorList>
    </citation>
    <scope>NUCLEOTIDE SEQUENCE [LARGE SCALE GENOMIC DNA]</scope>
    <source>
        <strain evidence="1 2">VKM B-2846</strain>
    </source>
</reference>
<gene>
    <name evidence="1" type="ORF">SD71_10225</name>
</gene>
<name>A0ABR5A4W8_9BACL</name>
<dbReference type="EMBL" id="JXAL01000016">
    <property type="protein sequence ID" value="KIL35783.1"/>
    <property type="molecule type" value="Genomic_DNA"/>
</dbReference>
<sequence>MHETGKSLGDGAGPEKVPAIYNVKQQKETILPFEKGFWGGLQWINPGETVLASTGFDDIRQLRILKIKESTENMILNTDRTGDTHVANNPSRHQVLIATEGKVSLYTDNAEQIALPQLDYSTDKYTTSFYSFSPDGNKLVFAKNTSEGSRIMLSDADATNLKTLTNNEMGIVHLEWTPSSSCLIAAVQIPTTAEVYMGRIVVSEANKSTLINDGEKVGEEANNIGIIDVELHLYNEGSKKAQPELSTMFSAADDLKKFRELFESLNPSEKLSADKAERIALILQHSGKNGKVEMHDYYLLVKLNDENLYVKKISYSDIKYGFDKYSKQKNGDIFKSAGYDDWSKVERNQLPFSI</sequence>
<dbReference type="SUPFAM" id="SSF82171">
    <property type="entry name" value="DPP6 N-terminal domain-like"/>
    <property type="match status" value="1"/>
</dbReference>